<evidence type="ECO:0000256" key="1">
    <source>
        <dbReference type="SAM" id="MobiDB-lite"/>
    </source>
</evidence>
<dbReference type="Proteomes" id="UP000000311">
    <property type="component" value="Unassembled WGS sequence"/>
</dbReference>
<gene>
    <name evidence="2" type="ORF">EAG_10326</name>
</gene>
<keyword evidence="3" id="KW-1185">Reference proteome</keyword>
<evidence type="ECO:0000313" key="3">
    <source>
        <dbReference type="Proteomes" id="UP000000311"/>
    </source>
</evidence>
<organism evidence="3">
    <name type="scientific">Camponotus floridanus</name>
    <name type="common">Florida carpenter ant</name>
    <dbReference type="NCBI Taxonomy" id="104421"/>
    <lineage>
        <taxon>Eukaryota</taxon>
        <taxon>Metazoa</taxon>
        <taxon>Ecdysozoa</taxon>
        <taxon>Arthropoda</taxon>
        <taxon>Hexapoda</taxon>
        <taxon>Insecta</taxon>
        <taxon>Pterygota</taxon>
        <taxon>Neoptera</taxon>
        <taxon>Endopterygota</taxon>
        <taxon>Hymenoptera</taxon>
        <taxon>Apocrita</taxon>
        <taxon>Aculeata</taxon>
        <taxon>Formicoidea</taxon>
        <taxon>Formicidae</taxon>
        <taxon>Formicinae</taxon>
        <taxon>Camponotus</taxon>
    </lineage>
</organism>
<dbReference type="EMBL" id="GL440703">
    <property type="protein sequence ID" value="EFN65538.1"/>
    <property type="molecule type" value="Genomic_DNA"/>
</dbReference>
<reference evidence="2 3" key="1">
    <citation type="journal article" date="2010" name="Science">
        <title>Genomic comparison of the ants Camponotus floridanus and Harpegnathos saltator.</title>
        <authorList>
            <person name="Bonasio R."/>
            <person name="Zhang G."/>
            <person name="Ye C."/>
            <person name="Mutti N.S."/>
            <person name="Fang X."/>
            <person name="Qin N."/>
            <person name="Donahue G."/>
            <person name="Yang P."/>
            <person name="Li Q."/>
            <person name="Li C."/>
            <person name="Zhang P."/>
            <person name="Huang Z."/>
            <person name="Berger S.L."/>
            <person name="Reinberg D."/>
            <person name="Wang J."/>
            <person name="Liebig J."/>
        </authorList>
    </citation>
    <scope>NUCLEOTIDE SEQUENCE [LARGE SCALE GENOMIC DNA]</scope>
    <source>
        <strain evidence="3">C129</strain>
    </source>
</reference>
<sequence>MGRGYIIPALGPSAFAFENKMRKHGPLARSFFHVYHGQGRRWPRRGRNFLMEIHDSFGDLNRIPKAILRRSTTAQEVSKSTEVQYTTLQLREQQPAKSPAREAEYHRRIRRTIAPPALTESDEGERVSEG</sequence>
<feature type="region of interest" description="Disordered" evidence="1">
    <location>
        <begin position="91"/>
        <end position="130"/>
    </location>
</feature>
<name>E2AM18_CAMFO</name>
<proteinExistence type="predicted"/>
<protein>
    <submittedName>
        <fullName evidence="2">Uncharacterized protein</fullName>
    </submittedName>
</protein>
<dbReference type="AlphaFoldDB" id="E2AM18"/>
<dbReference type="InParanoid" id="E2AM18"/>
<accession>E2AM18</accession>
<evidence type="ECO:0000313" key="2">
    <source>
        <dbReference type="EMBL" id="EFN65538.1"/>
    </source>
</evidence>